<evidence type="ECO:0000313" key="3">
    <source>
        <dbReference type="EMBL" id="BCJ30753.1"/>
    </source>
</evidence>
<dbReference type="EMBL" id="AP023354">
    <property type="protein sequence ID" value="BCJ30753.1"/>
    <property type="molecule type" value="Genomic_DNA"/>
</dbReference>
<reference evidence="3" key="1">
    <citation type="submission" date="2020-08" db="EMBL/GenBank/DDBJ databases">
        <title>Whole genome shotgun sequence of Actinocatenispora sera NBRC 101916.</title>
        <authorList>
            <person name="Komaki H."/>
            <person name="Tamura T."/>
        </authorList>
    </citation>
    <scope>NUCLEOTIDE SEQUENCE</scope>
    <source>
        <strain evidence="3">NBRC 101916</strain>
    </source>
</reference>
<dbReference type="AlphaFoldDB" id="A0A810L5Y9"/>
<dbReference type="InterPro" id="IPR003018">
    <property type="entry name" value="GAF"/>
</dbReference>
<dbReference type="KEGG" id="aser:Asera_48610"/>
<proteinExistence type="predicted"/>
<keyword evidence="4" id="KW-1185">Reference proteome</keyword>
<dbReference type="RefSeq" id="WP_211255643.1">
    <property type="nucleotide sequence ID" value="NZ_AP023354.1"/>
</dbReference>
<dbReference type="InterPro" id="IPR029016">
    <property type="entry name" value="GAF-like_dom_sf"/>
</dbReference>
<evidence type="ECO:0000313" key="4">
    <source>
        <dbReference type="Proteomes" id="UP000680750"/>
    </source>
</evidence>
<dbReference type="GO" id="GO:0000160">
    <property type="term" value="P:phosphorelay signal transduction system"/>
    <property type="evidence" value="ECO:0007669"/>
    <property type="project" value="InterPro"/>
</dbReference>
<name>A0A810L5Y9_9ACTN</name>
<evidence type="ECO:0000259" key="2">
    <source>
        <dbReference type="SMART" id="SM00862"/>
    </source>
</evidence>
<dbReference type="GO" id="GO:0003677">
    <property type="term" value="F:DNA binding"/>
    <property type="evidence" value="ECO:0007669"/>
    <property type="project" value="UniProtKB-KW"/>
</dbReference>
<protein>
    <submittedName>
        <fullName evidence="3">Transcriptional regulator</fullName>
    </submittedName>
</protein>
<dbReference type="GO" id="GO:0006355">
    <property type="term" value="P:regulation of DNA-templated transcription"/>
    <property type="evidence" value="ECO:0007669"/>
    <property type="project" value="InterPro"/>
</dbReference>
<feature type="domain" description="OmpR/PhoB-type" evidence="2">
    <location>
        <begin position="253"/>
        <end position="318"/>
    </location>
</feature>
<dbReference type="Gene3D" id="3.30.450.40">
    <property type="match status" value="1"/>
</dbReference>
<dbReference type="InterPro" id="IPR001867">
    <property type="entry name" value="OmpR/PhoB-type_DNA-bd"/>
</dbReference>
<sequence length="440" mass="47393">MGERRMVEQWLAWPTGCDPGVLSRALAGARDRFLGTGTAGGPVRRVVAESWRRSAASGIDPDRHETPVELTDDTLRELRADHELAAAMPVVRRLLVETAGLDRLIVAVGDADGRLLWVEGDRQLRARAESMHFLAGSNWGERHAGTNAVGMALAVDHGVQVFGAEHFASRVVPWSCSAAPVHDPDTGEVLGFVDVTGGDQVAAPHALALVRATALAVETELRVQRLARPRPVVAPEPAQLTVCGDLGRLRLPHRSVELSPRHAELLLVLSEHPAGRSAEQLAVALYPDSTATVTVRAELSRLRALLPELALRSRPYRLGRPVRTDLAQARALLARGSWRRALALAGLPVLARSQAPEVVALRADLAAQLRSAVLASRDATALARFADSELGVGDTEVVRATLAALPADSPRRREYAVRLARLDAELGAGGRATRMQRWRS</sequence>
<dbReference type="Proteomes" id="UP000680750">
    <property type="component" value="Chromosome"/>
</dbReference>
<evidence type="ECO:0000256" key="1">
    <source>
        <dbReference type="ARBA" id="ARBA00023125"/>
    </source>
</evidence>
<dbReference type="Pfam" id="PF01590">
    <property type="entry name" value="GAF"/>
    <property type="match status" value="1"/>
</dbReference>
<gene>
    <name evidence="3" type="ORF">Asera_48610</name>
</gene>
<organism evidence="3 4">
    <name type="scientific">Actinocatenispora sera</name>
    <dbReference type="NCBI Taxonomy" id="390989"/>
    <lineage>
        <taxon>Bacteria</taxon>
        <taxon>Bacillati</taxon>
        <taxon>Actinomycetota</taxon>
        <taxon>Actinomycetes</taxon>
        <taxon>Micromonosporales</taxon>
        <taxon>Micromonosporaceae</taxon>
        <taxon>Actinocatenispora</taxon>
    </lineage>
</organism>
<dbReference type="SMART" id="SM00862">
    <property type="entry name" value="Trans_reg_C"/>
    <property type="match status" value="1"/>
</dbReference>
<keyword evidence="1" id="KW-0238">DNA-binding</keyword>
<accession>A0A810L5Y9</accession>